<comment type="catalytic activity">
    <reaction evidence="1">
        <text>Hydrolysis of (1-&gt;4)-beta-linkages between N-acetylmuramic acid and N-acetyl-D-glucosamine residues in a peptidoglycan and between N-acetyl-D-glucosamine residues in chitodextrins.</text>
        <dbReference type="EC" id="3.2.1.17"/>
    </reaction>
</comment>
<dbReference type="Proteomes" id="UP000664521">
    <property type="component" value="Unassembled WGS sequence"/>
</dbReference>
<feature type="chain" id="PRO_5034116949" description="Lysozyme" evidence="7">
    <location>
        <begin position="17"/>
        <end position="257"/>
    </location>
</feature>
<dbReference type="GO" id="GO:0003796">
    <property type="term" value="F:lysozyme activity"/>
    <property type="evidence" value="ECO:0007669"/>
    <property type="project" value="UniProtKB-EC"/>
</dbReference>
<evidence type="ECO:0000313" key="8">
    <source>
        <dbReference type="EMBL" id="CAF9939247.1"/>
    </source>
</evidence>
<dbReference type="OrthoDB" id="5358886at2759"/>
<dbReference type="GO" id="GO:0009253">
    <property type="term" value="P:peptidoglycan catabolic process"/>
    <property type="evidence" value="ECO:0007669"/>
    <property type="project" value="InterPro"/>
</dbReference>
<dbReference type="EMBL" id="CAJPDS010000127">
    <property type="protein sequence ID" value="CAF9939247.1"/>
    <property type="molecule type" value="Genomic_DNA"/>
</dbReference>
<keyword evidence="4" id="KW-0378">Hydrolase</keyword>
<evidence type="ECO:0000256" key="1">
    <source>
        <dbReference type="ARBA" id="ARBA00000632"/>
    </source>
</evidence>
<keyword evidence="6" id="KW-0326">Glycosidase</keyword>
<evidence type="ECO:0000256" key="6">
    <source>
        <dbReference type="ARBA" id="ARBA00023295"/>
    </source>
</evidence>
<reference evidence="8" key="1">
    <citation type="submission" date="2021-03" db="EMBL/GenBank/DDBJ databases">
        <authorList>
            <person name="Tagirdzhanova G."/>
        </authorList>
    </citation>
    <scope>NUCLEOTIDE SEQUENCE</scope>
</reference>
<dbReference type="PANTHER" id="PTHR38107">
    <property type="match status" value="1"/>
</dbReference>
<sequence>MHSLSVLLPLLPLSLAALNGPCSIDGTPGVCVTTTNCAAGDGSFRSGFCPNDPDNVRCCIKPECGSGGNCRSTSSCDGTPKAGLCPGPSDFQCCEPGGGGGTTTGGGSGSTGDHSLSSHGVDFIAGFEGFEPNFYNDAAGVKTIGYGHACQTAGECDNISPPITEAEGKDLLNSDANSFESCVNRDVTVAINQNQFDALVSFAYNLGCGNLANIADTLNANDFSGATAQMKEYTHAGGQVLPGLVRRRQAEVDLFNS</sequence>
<evidence type="ECO:0000313" key="9">
    <source>
        <dbReference type="Proteomes" id="UP000664521"/>
    </source>
</evidence>
<dbReference type="AlphaFoldDB" id="A0A8H3J1Z6"/>
<dbReference type="PANTHER" id="PTHR38107:SF3">
    <property type="entry name" value="LYSOZYME RRRD-RELATED"/>
    <property type="match status" value="1"/>
</dbReference>
<dbReference type="SUPFAM" id="SSF53955">
    <property type="entry name" value="Lysozyme-like"/>
    <property type="match status" value="1"/>
</dbReference>
<keyword evidence="3" id="KW-0081">Bacteriolytic enzyme</keyword>
<dbReference type="GO" id="GO:0042742">
    <property type="term" value="P:defense response to bacterium"/>
    <property type="evidence" value="ECO:0007669"/>
    <property type="project" value="UniProtKB-KW"/>
</dbReference>
<protein>
    <recommendedName>
        <fullName evidence="10">Lysozyme</fullName>
    </recommendedName>
</protein>
<accession>A0A8H3J1Z6</accession>
<keyword evidence="5" id="KW-1035">Host cytoplasm</keyword>
<dbReference type="InterPro" id="IPR023347">
    <property type="entry name" value="Lysozyme_dom_sf"/>
</dbReference>
<evidence type="ECO:0000256" key="5">
    <source>
        <dbReference type="ARBA" id="ARBA00023200"/>
    </source>
</evidence>
<comment type="caution">
    <text evidence="8">The sequence shown here is derived from an EMBL/GenBank/DDBJ whole genome shotgun (WGS) entry which is preliminary data.</text>
</comment>
<keyword evidence="2" id="KW-0929">Antimicrobial</keyword>
<dbReference type="InterPro" id="IPR051018">
    <property type="entry name" value="Bacteriophage_GH24"/>
</dbReference>
<dbReference type="InterPro" id="IPR023346">
    <property type="entry name" value="Lysozyme-like_dom_sf"/>
</dbReference>
<dbReference type="InterPro" id="IPR033907">
    <property type="entry name" value="Endolysin_autolysin"/>
</dbReference>
<gene>
    <name evidence="8" type="ORF">HETSPECPRED_001522</name>
</gene>
<dbReference type="Gene3D" id="1.10.530.40">
    <property type="match status" value="1"/>
</dbReference>
<dbReference type="Pfam" id="PF00959">
    <property type="entry name" value="Phage_lysozyme"/>
    <property type="match status" value="1"/>
</dbReference>
<feature type="signal peptide" evidence="7">
    <location>
        <begin position="1"/>
        <end position="16"/>
    </location>
</feature>
<evidence type="ECO:0000256" key="3">
    <source>
        <dbReference type="ARBA" id="ARBA00022638"/>
    </source>
</evidence>
<proteinExistence type="inferred from homology"/>
<organism evidence="8 9">
    <name type="scientific">Heterodermia speciosa</name>
    <dbReference type="NCBI Taxonomy" id="116794"/>
    <lineage>
        <taxon>Eukaryota</taxon>
        <taxon>Fungi</taxon>
        <taxon>Dikarya</taxon>
        <taxon>Ascomycota</taxon>
        <taxon>Pezizomycotina</taxon>
        <taxon>Lecanoromycetes</taxon>
        <taxon>OSLEUM clade</taxon>
        <taxon>Lecanoromycetidae</taxon>
        <taxon>Caliciales</taxon>
        <taxon>Physciaceae</taxon>
        <taxon>Heterodermia</taxon>
    </lineage>
</organism>
<dbReference type="GO" id="GO:0016998">
    <property type="term" value="P:cell wall macromolecule catabolic process"/>
    <property type="evidence" value="ECO:0007669"/>
    <property type="project" value="InterPro"/>
</dbReference>
<evidence type="ECO:0000256" key="4">
    <source>
        <dbReference type="ARBA" id="ARBA00022801"/>
    </source>
</evidence>
<evidence type="ECO:0008006" key="10">
    <source>
        <dbReference type="Google" id="ProtNLM"/>
    </source>
</evidence>
<dbReference type="InterPro" id="IPR002196">
    <property type="entry name" value="Glyco_hydro_24"/>
</dbReference>
<name>A0A8H3J1Z6_9LECA</name>
<dbReference type="CDD" id="cd00737">
    <property type="entry name" value="lyz_endolysin_autolysin"/>
    <property type="match status" value="1"/>
</dbReference>
<dbReference type="GO" id="GO:0031640">
    <property type="term" value="P:killing of cells of another organism"/>
    <property type="evidence" value="ECO:0007669"/>
    <property type="project" value="UniProtKB-KW"/>
</dbReference>
<dbReference type="InterPro" id="IPR034690">
    <property type="entry name" value="Endolysin_T4_type"/>
</dbReference>
<keyword evidence="7" id="KW-0732">Signal</keyword>
<evidence type="ECO:0000256" key="7">
    <source>
        <dbReference type="SAM" id="SignalP"/>
    </source>
</evidence>
<dbReference type="HAMAP" id="MF_04110">
    <property type="entry name" value="ENDOLYSIN_T4"/>
    <property type="match status" value="1"/>
</dbReference>
<evidence type="ECO:0000256" key="2">
    <source>
        <dbReference type="ARBA" id="ARBA00022529"/>
    </source>
</evidence>
<keyword evidence="9" id="KW-1185">Reference proteome</keyword>